<evidence type="ECO:0000313" key="1">
    <source>
        <dbReference type="EMBL" id="GGI51666.1"/>
    </source>
</evidence>
<accession>A0A917N281</accession>
<dbReference type="EMBL" id="BMDO01000008">
    <property type="protein sequence ID" value="GGI51666.1"/>
    <property type="molecule type" value="Genomic_DNA"/>
</dbReference>
<sequence>MITKHRSVKQLCFLFIAVAILSCKKSPEETPVTKPADPEPAPVENKIKITYEITSTAEAFTSPAYNKVSYAGSGGSYLFDTYSTSTWKKEVTITDDQKSSIILYVDLLLNGDKATATGKVYINDVLKSTATSTSPYYSNGRTQTILDVRYR</sequence>
<reference evidence="1" key="1">
    <citation type="journal article" date="2014" name="Int. J. Syst. Evol. Microbiol.">
        <title>Complete genome sequence of Corynebacterium casei LMG S-19264T (=DSM 44701T), isolated from a smear-ripened cheese.</title>
        <authorList>
            <consortium name="US DOE Joint Genome Institute (JGI-PGF)"/>
            <person name="Walter F."/>
            <person name="Albersmeier A."/>
            <person name="Kalinowski J."/>
            <person name="Ruckert C."/>
        </authorList>
    </citation>
    <scope>NUCLEOTIDE SEQUENCE</scope>
    <source>
        <strain evidence="1">CCM 8711</strain>
    </source>
</reference>
<gene>
    <name evidence="1" type="ORF">GCM10011425_28780</name>
</gene>
<proteinExistence type="predicted"/>
<dbReference type="RefSeq" id="WP_188417780.1">
    <property type="nucleotide sequence ID" value="NZ_BMDO01000008.1"/>
</dbReference>
<dbReference type="AlphaFoldDB" id="A0A917N281"/>
<protein>
    <submittedName>
        <fullName evidence="1">Uncharacterized protein</fullName>
    </submittedName>
</protein>
<evidence type="ECO:0000313" key="2">
    <source>
        <dbReference type="Proteomes" id="UP000662074"/>
    </source>
</evidence>
<comment type="caution">
    <text evidence="1">The sequence shown here is derived from an EMBL/GenBank/DDBJ whole genome shotgun (WGS) entry which is preliminary data.</text>
</comment>
<dbReference type="Proteomes" id="UP000662074">
    <property type="component" value="Unassembled WGS sequence"/>
</dbReference>
<organism evidence="1 2">
    <name type="scientific">Mucilaginibacter galii</name>
    <dbReference type="NCBI Taxonomy" id="2005073"/>
    <lineage>
        <taxon>Bacteria</taxon>
        <taxon>Pseudomonadati</taxon>
        <taxon>Bacteroidota</taxon>
        <taxon>Sphingobacteriia</taxon>
        <taxon>Sphingobacteriales</taxon>
        <taxon>Sphingobacteriaceae</taxon>
        <taxon>Mucilaginibacter</taxon>
    </lineage>
</organism>
<keyword evidence="2" id="KW-1185">Reference proteome</keyword>
<name>A0A917N281_9SPHI</name>
<dbReference type="Gene3D" id="2.60.40.2880">
    <property type="entry name" value="MmpS1-5, C-terminal soluble domain"/>
    <property type="match status" value="1"/>
</dbReference>
<dbReference type="InterPro" id="IPR038468">
    <property type="entry name" value="MmpS_C"/>
</dbReference>
<reference evidence="1" key="2">
    <citation type="submission" date="2020-09" db="EMBL/GenBank/DDBJ databases">
        <authorList>
            <person name="Sun Q."/>
            <person name="Sedlacek I."/>
        </authorList>
    </citation>
    <scope>NUCLEOTIDE SEQUENCE</scope>
    <source>
        <strain evidence="1">CCM 8711</strain>
    </source>
</reference>
<dbReference type="PROSITE" id="PS51257">
    <property type="entry name" value="PROKAR_LIPOPROTEIN"/>
    <property type="match status" value="1"/>
</dbReference>